<dbReference type="STRING" id="1246637.MTBBW1_1940039"/>
<name>A0A1W1HBC5_9BACT</name>
<dbReference type="OrthoDB" id="5419575at2"/>
<dbReference type="SUPFAM" id="SSF47162">
    <property type="entry name" value="Apolipoprotein"/>
    <property type="match status" value="1"/>
</dbReference>
<evidence type="ECO:0000256" key="1">
    <source>
        <dbReference type="SAM" id="Coils"/>
    </source>
</evidence>
<organism evidence="3 4">
    <name type="scientific">Desulfamplus magnetovallimortis</name>
    <dbReference type="NCBI Taxonomy" id="1246637"/>
    <lineage>
        <taxon>Bacteria</taxon>
        <taxon>Pseudomonadati</taxon>
        <taxon>Thermodesulfobacteriota</taxon>
        <taxon>Desulfobacteria</taxon>
        <taxon>Desulfobacterales</taxon>
        <taxon>Desulfobacteraceae</taxon>
        <taxon>Desulfamplus</taxon>
    </lineage>
</organism>
<keyword evidence="2" id="KW-0812">Transmembrane</keyword>
<dbReference type="AlphaFoldDB" id="A0A1W1HBC5"/>
<sequence length="231" mass="26320">MKRLLIVVVMIFNVLFPFLSFAVEPTPHITDREIIEKLARLEAGQEALSSRIVDLRDEMKSNIQSLRAEMKASNEALRAEMKASNEALRAEMKASNEALRAEMKSSDEAIRSEMKAGYDALSLRISDLRDEMRSSNEAINNRLDDSYNTMLVFFGSIITLIVALFAYITWDRRTMLKPVADQLNRLEREVVIDLDLNHSDGSLLRRQLQALRQFAGKNPEFAEIMRGLALL</sequence>
<feature type="coiled-coil region" evidence="1">
    <location>
        <begin position="38"/>
        <end position="138"/>
    </location>
</feature>
<accession>A0A1W1HBC5</accession>
<dbReference type="Gene3D" id="1.20.120.20">
    <property type="entry name" value="Apolipoprotein"/>
    <property type="match status" value="1"/>
</dbReference>
<dbReference type="Proteomes" id="UP000191931">
    <property type="component" value="Unassembled WGS sequence"/>
</dbReference>
<protein>
    <submittedName>
        <fullName evidence="3">Uncharacterized protein</fullName>
    </submittedName>
</protein>
<evidence type="ECO:0000313" key="4">
    <source>
        <dbReference type="Proteomes" id="UP000191931"/>
    </source>
</evidence>
<keyword evidence="4" id="KW-1185">Reference proteome</keyword>
<keyword evidence="1" id="KW-0175">Coiled coil</keyword>
<keyword evidence="2" id="KW-1133">Transmembrane helix</keyword>
<gene>
    <name evidence="3" type="ORF">MTBBW1_1940039</name>
</gene>
<evidence type="ECO:0000313" key="3">
    <source>
        <dbReference type="EMBL" id="SLM29712.1"/>
    </source>
</evidence>
<keyword evidence="2" id="KW-0472">Membrane</keyword>
<proteinExistence type="predicted"/>
<dbReference type="RefSeq" id="WP_139786846.1">
    <property type="nucleotide sequence ID" value="NZ_LT828555.1"/>
</dbReference>
<evidence type="ECO:0000256" key="2">
    <source>
        <dbReference type="SAM" id="Phobius"/>
    </source>
</evidence>
<reference evidence="3 4" key="1">
    <citation type="submission" date="2017-03" db="EMBL/GenBank/DDBJ databases">
        <authorList>
            <person name="Afonso C.L."/>
            <person name="Miller P.J."/>
            <person name="Scott M.A."/>
            <person name="Spackman E."/>
            <person name="Goraichik I."/>
            <person name="Dimitrov K.M."/>
            <person name="Suarez D.L."/>
            <person name="Swayne D.E."/>
        </authorList>
    </citation>
    <scope>NUCLEOTIDE SEQUENCE [LARGE SCALE GENOMIC DNA]</scope>
    <source>
        <strain evidence="3">PRJEB14757</strain>
    </source>
</reference>
<dbReference type="EMBL" id="FWEV01000106">
    <property type="protein sequence ID" value="SLM29712.1"/>
    <property type="molecule type" value="Genomic_DNA"/>
</dbReference>
<feature type="transmembrane region" description="Helical" evidence="2">
    <location>
        <begin position="150"/>
        <end position="170"/>
    </location>
</feature>